<accession>A0A844GT91</accession>
<evidence type="ECO:0000256" key="1">
    <source>
        <dbReference type="ARBA" id="ARBA00022555"/>
    </source>
</evidence>
<protein>
    <recommendedName>
        <fullName evidence="5">Rqc2 homolog RqcH</fullName>
        <shortName evidence="5">RqcH</shortName>
    </recommendedName>
</protein>
<dbReference type="RefSeq" id="WP_155083634.1">
    <property type="nucleotide sequence ID" value="NZ_WMIA01000007.1"/>
</dbReference>
<feature type="coiled-coil region" evidence="5">
    <location>
        <begin position="284"/>
        <end position="315"/>
    </location>
</feature>
<dbReference type="GO" id="GO:1990112">
    <property type="term" value="C:RQC complex"/>
    <property type="evidence" value="ECO:0007669"/>
    <property type="project" value="TreeGrafter"/>
</dbReference>
<dbReference type="PANTHER" id="PTHR15239:SF6">
    <property type="entry name" value="RIBOSOME QUALITY CONTROL COMPLEX SUBUNIT NEMF"/>
    <property type="match status" value="1"/>
</dbReference>
<name>A0A844GT91_9CHRO</name>
<dbReference type="GO" id="GO:0000049">
    <property type="term" value="F:tRNA binding"/>
    <property type="evidence" value="ECO:0007669"/>
    <property type="project" value="UniProtKB-UniRule"/>
</dbReference>
<organism evidence="7 8">
    <name type="scientific">Cyanobacterium aponinum 0216</name>
    <dbReference type="NCBI Taxonomy" id="2676140"/>
    <lineage>
        <taxon>Bacteria</taxon>
        <taxon>Bacillati</taxon>
        <taxon>Cyanobacteriota</taxon>
        <taxon>Cyanophyceae</taxon>
        <taxon>Oscillatoriophycideae</taxon>
        <taxon>Chroococcales</taxon>
        <taxon>Geminocystaceae</taxon>
        <taxon>Cyanobacterium</taxon>
    </lineage>
</organism>
<dbReference type="Proteomes" id="UP000437131">
    <property type="component" value="Unassembled WGS sequence"/>
</dbReference>
<dbReference type="Pfam" id="PF05833">
    <property type="entry name" value="NFACT_N"/>
    <property type="match status" value="1"/>
</dbReference>
<dbReference type="AlphaFoldDB" id="A0A844GT91"/>
<comment type="function">
    <text evidence="5">Key component of the ribosome quality control system (RQC), a ribosome-associated complex that mediates the extraction of incompletely synthesized nascent chains from stalled ribosomes and their subsequent degradation. RqcH recruits Ala-charged tRNA, and with RqcP directs the elongation of stalled nascent chains on 50S ribosomal subunits, leading to non-templated C-terminal alanine extensions (Ala tail). The Ala tail promotes nascent chain degradation. May add between 1 and at least 8 Ala residues. Binds to stalled 50S ribosomal subunits.</text>
</comment>
<dbReference type="InterPro" id="IPR051608">
    <property type="entry name" value="RQC_Subunit_NEMF"/>
</dbReference>
<dbReference type="PANTHER" id="PTHR15239">
    <property type="entry name" value="NUCLEAR EXPORT MEDIATOR FACTOR NEMF"/>
    <property type="match status" value="1"/>
</dbReference>
<dbReference type="Gene3D" id="2.30.310.10">
    <property type="entry name" value="ibrinogen binding protein from staphylococcus aureus domain"/>
    <property type="match status" value="1"/>
</dbReference>
<dbReference type="EMBL" id="WMIA01000007">
    <property type="protein sequence ID" value="MTF38783.1"/>
    <property type="molecule type" value="Genomic_DNA"/>
</dbReference>
<evidence type="ECO:0000259" key="6">
    <source>
        <dbReference type="Pfam" id="PF05670"/>
    </source>
</evidence>
<evidence type="ECO:0000256" key="3">
    <source>
        <dbReference type="ARBA" id="ARBA00022884"/>
    </source>
</evidence>
<keyword evidence="4 5" id="KW-0648">Protein biosynthesis</keyword>
<dbReference type="GO" id="GO:0072344">
    <property type="term" value="P:rescue of stalled ribosome"/>
    <property type="evidence" value="ECO:0007669"/>
    <property type="project" value="UniProtKB-UniRule"/>
</dbReference>
<comment type="similarity">
    <text evidence="5">Belongs to the NEMF family.</text>
</comment>
<comment type="caution">
    <text evidence="7">The sequence shown here is derived from an EMBL/GenBank/DDBJ whole genome shotgun (WGS) entry which is preliminary data.</text>
</comment>
<keyword evidence="5" id="KW-0175">Coiled coil</keyword>
<keyword evidence="2 5" id="KW-0699">rRNA-binding</keyword>
<keyword evidence="3 5" id="KW-0694">RNA-binding</keyword>
<evidence type="ECO:0000313" key="8">
    <source>
        <dbReference type="Proteomes" id="UP000437131"/>
    </source>
</evidence>
<sequence>MQPFDYTTLKAVCYSLQENYIPSRLEQVYQCDRTSISLCLRNIEKKSWLTISWHPQAARICVGNPPPRGKDTFTFSDQLRHLINGYALIGIEIVSDWERVIDFQFAQRPNESPLNHLYVEIMGKYSNVILTNADNQIITVAKQVTADKSTLRTVETSQIYQLPPPLTGNIPKLEESQETWQEKVGLIPGRIDKQLIKSYRGISPNIAKDLLHKSDIDLSKTNQELTQNEWKELYKNWQTWLTSIEKNQFYSHLTSEGYTVLGELKQAENINFVINEYYNQKIYQENFIQLKQQLQQKIKNILKKLKTKKNKYLEKIKESDNCEIYSNKADLLMAHLNQWQVGMKEITLNDFTTGELVKINLAPDKNMIQNAQILYKKYQKLKRAKQAVKPLLDEVNEEINYLEQIAINLQQLDYQEKDDLTTLQEIKSELINQKYIEDKQYRNNQNIEEESQPRRYQTPSGYEVLVGRNNRQNDILTFKTATDYDLWFHAQEISGSHVLLRLNAGDAPEEKDLQFTANLAAYYSQGRESEQVPVVYTNPNHVYKPKGAKPGMVIYSKETVIWGKPLFN</sequence>
<dbReference type="HAMAP" id="MF_00844_B">
    <property type="entry name" value="RqcH_B"/>
    <property type="match status" value="1"/>
</dbReference>
<dbReference type="InterPro" id="IPR043682">
    <property type="entry name" value="RqcH_bacterial"/>
</dbReference>
<evidence type="ECO:0000256" key="4">
    <source>
        <dbReference type="ARBA" id="ARBA00022917"/>
    </source>
</evidence>
<evidence type="ECO:0000313" key="7">
    <source>
        <dbReference type="EMBL" id="MTF38783.1"/>
    </source>
</evidence>
<feature type="domain" description="NFACT RNA-binding" evidence="6">
    <location>
        <begin position="455"/>
        <end position="547"/>
    </location>
</feature>
<reference evidence="7 8" key="1">
    <citation type="submission" date="2019-11" db="EMBL/GenBank/DDBJ databases">
        <title>Isolation of a new High Light Tolerant Cyanobacteria.</title>
        <authorList>
            <person name="Dobson Z."/>
            <person name="Vaughn N."/>
            <person name="Vaughn M."/>
            <person name="Fromme P."/>
            <person name="Mazor Y."/>
        </authorList>
    </citation>
    <scope>NUCLEOTIDE SEQUENCE [LARGE SCALE GENOMIC DNA]</scope>
    <source>
        <strain evidence="7 8">0216</strain>
    </source>
</reference>
<proteinExistence type="inferred from homology"/>
<evidence type="ECO:0000256" key="5">
    <source>
        <dbReference type="HAMAP-Rule" id="MF_00844"/>
    </source>
</evidence>
<dbReference type="GO" id="GO:0019843">
    <property type="term" value="F:rRNA binding"/>
    <property type="evidence" value="ECO:0007669"/>
    <property type="project" value="UniProtKB-UniRule"/>
</dbReference>
<dbReference type="Pfam" id="PF05670">
    <property type="entry name" value="NFACT-R_1"/>
    <property type="match status" value="1"/>
</dbReference>
<dbReference type="GO" id="GO:0043023">
    <property type="term" value="F:ribosomal large subunit binding"/>
    <property type="evidence" value="ECO:0007669"/>
    <property type="project" value="UniProtKB-UniRule"/>
</dbReference>
<evidence type="ECO:0000256" key="2">
    <source>
        <dbReference type="ARBA" id="ARBA00022730"/>
    </source>
</evidence>
<comment type="subunit">
    <text evidence="5">Associates with stalled 50S ribosomal subunits. Binds to RqcP.</text>
</comment>
<gene>
    <name evidence="5" type="primary">rqcH</name>
    <name evidence="7" type="ORF">GGC33_07560</name>
</gene>
<dbReference type="InterPro" id="IPR008532">
    <property type="entry name" value="NFACT_RNA-bd"/>
</dbReference>
<keyword evidence="1 5" id="KW-0820">tRNA-binding</keyword>